<reference evidence="1" key="1">
    <citation type="journal article" date="2020" name="mSystems">
        <title>Genome- and Community-Level Interaction Insights into Carbon Utilization and Element Cycling Functions of Hydrothermarchaeota in Hydrothermal Sediment.</title>
        <authorList>
            <person name="Zhou Z."/>
            <person name="Liu Y."/>
            <person name="Xu W."/>
            <person name="Pan J."/>
            <person name="Luo Z.H."/>
            <person name="Li M."/>
        </authorList>
    </citation>
    <scope>NUCLEOTIDE SEQUENCE [LARGE SCALE GENOMIC DNA]</scope>
    <source>
        <strain evidence="1">HyVt-483</strain>
    </source>
</reference>
<proteinExistence type="predicted"/>
<sequence length="254" mass="28763">MSPALVTIKPDYGYPEKISLLEALYALVEEEARNYPFVCEPGCASCCTTYLWVTSLEARYLREALNSDLEARLLALKDYPRPGSTPNTMALLLMRGKSPPEDHPGEVRTCPLLGPDGLCSVYERRPLTCRLMFSVQRCELSGEARVPEEFLALSSLLFQIVEELDIGGLYGHLADQVRFLRDLEKGVEEVPEVLLGNREAPDLAYLPEEDKLRQILARLYRRQLPSGKTFKETLDHLRENFGPREALSFLDEIL</sequence>
<accession>A0A7C3CXI6</accession>
<comment type="caution">
    <text evidence="1">The sequence shown here is derived from an EMBL/GenBank/DDBJ whole genome shotgun (WGS) entry which is preliminary data.</text>
</comment>
<protein>
    <submittedName>
        <fullName evidence="1">YkgJ family cysteine cluster protein</fullName>
    </submittedName>
</protein>
<gene>
    <name evidence="1" type="ORF">ENJ40_03580</name>
</gene>
<evidence type="ECO:0000313" key="1">
    <source>
        <dbReference type="EMBL" id="HFC97528.1"/>
    </source>
</evidence>
<dbReference type="InterPro" id="IPR005358">
    <property type="entry name" value="Puta_zinc/iron-chelating_dom"/>
</dbReference>
<dbReference type="EMBL" id="DRMH01000041">
    <property type="protein sequence ID" value="HFC97528.1"/>
    <property type="molecule type" value="Genomic_DNA"/>
</dbReference>
<name>A0A7C3CXI6_9BACT</name>
<dbReference type="Proteomes" id="UP000886043">
    <property type="component" value="Unassembled WGS sequence"/>
</dbReference>
<dbReference type="AlphaFoldDB" id="A0A7C3CXI6"/>
<dbReference type="Pfam" id="PF03692">
    <property type="entry name" value="CxxCxxCC"/>
    <property type="match status" value="1"/>
</dbReference>
<organism evidence="1">
    <name type="scientific">Thermosulfurimonas dismutans</name>
    <dbReference type="NCBI Taxonomy" id="999894"/>
    <lineage>
        <taxon>Bacteria</taxon>
        <taxon>Pseudomonadati</taxon>
        <taxon>Thermodesulfobacteriota</taxon>
        <taxon>Thermodesulfobacteria</taxon>
        <taxon>Thermodesulfobacteriales</taxon>
        <taxon>Thermodesulfobacteriaceae</taxon>
        <taxon>Thermosulfurimonas</taxon>
    </lineage>
</organism>